<dbReference type="Proteomes" id="UP000017973">
    <property type="component" value="Unassembled WGS sequence"/>
</dbReference>
<comment type="caution">
    <text evidence="3">The sequence shown here is derived from an EMBL/GenBank/DDBJ whole genome shotgun (WGS) entry which is preliminary data.</text>
</comment>
<dbReference type="AlphaFoldDB" id="V6MFU1"/>
<dbReference type="HOGENOM" id="CLU_010194_1_0_9"/>
<sequence length="256" mass="27160">MSLEKKVGVITGAARGLGYSIAEELASSGHIVHLLDRDQEQLQASVDKLRASGYEAYGWSIDLADPDLIPEVIMNIVEMTGNIDVLVNNAGVNFVKPIDQVTSTDWDFVLDINLKAVFFMIQAAAPQMREGGSIINIASIAANSPRPLSVAYAASKAGVLSLTKTISIVLAPRRIRVNAICPGAMDTELLSKMAEEMSSLSHSTPEQSLQNYLGPIPLGRISEPTDVAKAVSFLASDAASYVTGQSLNVCGGVTVQ</sequence>
<dbReference type="GO" id="GO:0008206">
    <property type="term" value="P:bile acid metabolic process"/>
    <property type="evidence" value="ECO:0007669"/>
    <property type="project" value="UniProtKB-ARBA"/>
</dbReference>
<dbReference type="CDD" id="cd05233">
    <property type="entry name" value="SDR_c"/>
    <property type="match status" value="1"/>
</dbReference>
<dbReference type="SUPFAM" id="SSF51735">
    <property type="entry name" value="NAD(P)-binding Rossmann-fold domains"/>
    <property type="match status" value="1"/>
</dbReference>
<evidence type="ECO:0000313" key="3">
    <source>
        <dbReference type="EMBL" id="EST54268.1"/>
    </source>
</evidence>
<dbReference type="eggNOG" id="COG1028">
    <property type="taxonomic scope" value="Bacteria"/>
</dbReference>
<dbReference type="EMBL" id="AYJU01000016">
    <property type="protein sequence ID" value="EST54268.1"/>
    <property type="molecule type" value="Genomic_DNA"/>
</dbReference>
<proteinExistence type="inferred from homology"/>
<name>V6MFU1_9BACL</name>
<dbReference type="PATRIC" id="fig|1408254.3.peg.2574"/>
<keyword evidence="4" id="KW-1185">Reference proteome</keyword>
<dbReference type="Pfam" id="PF13561">
    <property type="entry name" value="adh_short_C2"/>
    <property type="match status" value="1"/>
</dbReference>
<dbReference type="PROSITE" id="PS00061">
    <property type="entry name" value="ADH_SHORT"/>
    <property type="match status" value="1"/>
</dbReference>
<dbReference type="PRINTS" id="PR00080">
    <property type="entry name" value="SDRFAMILY"/>
</dbReference>
<dbReference type="PRINTS" id="PR00081">
    <property type="entry name" value="GDHRDH"/>
</dbReference>
<dbReference type="InterPro" id="IPR020904">
    <property type="entry name" value="Sc_DH/Rdtase_CS"/>
</dbReference>
<dbReference type="GO" id="GO:0016491">
    <property type="term" value="F:oxidoreductase activity"/>
    <property type="evidence" value="ECO:0007669"/>
    <property type="project" value="UniProtKB-KW"/>
</dbReference>
<organism evidence="3 4">
    <name type="scientific">Brevibacillus panacihumi W25</name>
    <dbReference type="NCBI Taxonomy" id="1408254"/>
    <lineage>
        <taxon>Bacteria</taxon>
        <taxon>Bacillati</taxon>
        <taxon>Bacillota</taxon>
        <taxon>Bacilli</taxon>
        <taxon>Bacillales</taxon>
        <taxon>Paenibacillaceae</taxon>
        <taxon>Brevibacillus</taxon>
    </lineage>
</organism>
<dbReference type="OrthoDB" id="9803333at2"/>
<dbReference type="Gene3D" id="3.40.50.720">
    <property type="entry name" value="NAD(P)-binding Rossmann-like Domain"/>
    <property type="match status" value="1"/>
</dbReference>
<accession>V6MFU1</accession>
<dbReference type="InterPro" id="IPR036291">
    <property type="entry name" value="NAD(P)-bd_dom_sf"/>
</dbReference>
<dbReference type="InterPro" id="IPR002347">
    <property type="entry name" value="SDR_fam"/>
</dbReference>
<protein>
    <submittedName>
        <fullName evidence="3">Diacetyl reductase</fullName>
    </submittedName>
</protein>
<dbReference type="RefSeq" id="WP_023556526.1">
    <property type="nucleotide sequence ID" value="NZ_KI629782.1"/>
</dbReference>
<evidence type="ECO:0000313" key="4">
    <source>
        <dbReference type="Proteomes" id="UP000017973"/>
    </source>
</evidence>
<dbReference type="STRING" id="1408254.T458_13025"/>
<evidence type="ECO:0000256" key="2">
    <source>
        <dbReference type="ARBA" id="ARBA00023002"/>
    </source>
</evidence>
<dbReference type="FunFam" id="3.40.50.720:FF:000084">
    <property type="entry name" value="Short-chain dehydrogenase reductase"/>
    <property type="match status" value="1"/>
</dbReference>
<keyword evidence="2" id="KW-0560">Oxidoreductase</keyword>
<dbReference type="PANTHER" id="PTHR43639:SF1">
    <property type="entry name" value="SHORT-CHAIN DEHYDROGENASE_REDUCTASE FAMILY PROTEIN"/>
    <property type="match status" value="1"/>
</dbReference>
<dbReference type="PANTHER" id="PTHR43639">
    <property type="entry name" value="OXIDOREDUCTASE, SHORT-CHAIN DEHYDROGENASE/REDUCTASE FAMILY (AFU_ORTHOLOGUE AFUA_5G02870)"/>
    <property type="match status" value="1"/>
</dbReference>
<dbReference type="NCBIfam" id="NF005559">
    <property type="entry name" value="PRK07231.1"/>
    <property type="match status" value="1"/>
</dbReference>
<gene>
    <name evidence="3" type="ORF">T458_13025</name>
</gene>
<comment type="similarity">
    <text evidence="1">Belongs to the short-chain dehydrogenases/reductases (SDR) family.</text>
</comment>
<reference evidence="3 4" key="1">
    <citation type="journal article" date="2014" name="Genome Announc.">
        <title>Draft Genome Sequence of Brevibacillus panacihumi Strain W25, a Halotolerant Hydrocarbon-Degrading Bacterium.</title>
        <authorList>
            <person name="Wang X."/>
            <person name="Jin D."/>
            <person name="Zhou L."/>
            <person name="Wu L."/>
            <person name="An W."/>
            <person name="Chen Y."/>
            <person name="Zhao L."/>
        </authorList>
    </citation>
    <scope>NUCLEOTIDE SEQUENCE [LARGE SCALE GENOMIC DNA]</scope>
    <source>
        <strain evidence="3 4">W25</strain>
    </source>
</reference>
<evidence type="ECO:0000256" key="1">
    <source>
        <dbReference type="ARBA" id="ARBA00006484"/>
    </source>
</evidence>